<evidence type="ECO:0008006" key="4">
    <source>
        <dbReference type="Google" id="ProtNLM"/>
    </source>
</evidence>
<dbReference type="InterPro" id="IPR052055">
    <property type="entry name" value="Hepadnavirus_pol/RT"/>
</dbReference>
<evidence type="ECO:0000313" key="2">
    <source>
        <dbReference type="EMBL" id="CAJ1374941.1"/>
    </source>
</evidence>
<reference evidence="2" key="1">
    <citation type="submission" date="2023-08" db="EMBL/GenBank/DDBJ databases">
        <authorList>
            <person name="Chen Y."/>
            <person name="Shah S."/>
            <person name="Dougan E. K."/>
            <person name="Thang M."/>
            <person name="Chan C."/>
        </authorList>
    </citation>
    <scope>NUCLEOTIDE SEQUENCE</scope>
</reference>
<dbReference type="EMBL" id="CAUJNA010000290">
    <property type="protein sequence ID" value="CAJ1374941.1"/>
    <property type="molecule type" value="Genomic_DNA"/>
</dbReference>
<proteinExistence type="predicted"/>
<dbReference type="AlphaFoldDB" id="A0AA36MK88"/>
<gene>
    <name evidence="2" type="ORF">EVOR1521_LOCUS4349</name>
</gene>
<sequence length="892" mass="98029">MTSVENPGRSFMWLTSHYRKCIDKLPLWRTFFHHCCYGGQRAKLTQLHHSVPELCNLSLTCPGESQTHVHLPWGRSGNKWATSEETAYPIPLCQVWASLICRQLVEFGAVKPVSCVAEMSESNPHISARVALGLQPRGRKVPPLVPEFRCVVQLQGPGHQIPSGKLEQDFLLPPSVKSVPPLATLPVGSRRLRACESGGIRQDEASSSDRSPTVQTGCANDPNNVALVNFGIPWTPDEFVQVASSAKHPKDLINGVPSVLREAVTTIATKGVAWVSAHRVEQMRRWVDRARDLEEAETLAREKLPEHCQNVLRHKRLCLFEEMLVASEYSDAKIANEMSQGFSIGGHIPASPAFRKKLTGATLAVSDLRKMAPILRSAQSSGDPELDKAVYDSTEEELRKGWLWGPVAESSLSNTSSVTRRFGVWQGEKCRPIDNFKESCLNATASSEDTITIHTADCVAAAISYRLHELGEDNPRRVLAAKAWDLRKAYKQLPVSEDSLRDSYLCVYDPDAKQTKIFGQFVMPFGARASVHAFCRVASGIWHIAVATFLVHWSVYFDDYICVEESLLCSQTERMVELYFQLLGWEVSAEKESSFDSAAVALGLKFNLAETKLGILLVENTEKRKRELCGAIDTVLVTGVLSAGDGASLRGRLIFAENQIFGHSGRLHLRVLSEHIMSGKKTVDASLGQALKGLKMGLCGNKPKRITTRVHQTWHIYVDASFEGGSDMPGGIGGVLILPDFGPVSVFSEQMELKQAMALAREGSKNPIYELECFAMFCGLKLWIPTLESCHVIVFTDNNGSLASMISGKSVNPLGQRLVDNTLAILDAGNVVCWFERVNTASNIADKPSRGDDDLKGLGERMHLDISNLISEATMPILQGGEEGASGMSHVA</sequence>
<dbReference type="PANTHER" id="PTHR33050">
    <property type="entry name" value="REVERSE TRANSCRIPTASE DOMAIN-CONTAINING PROTEIN"/>
    <property type="match status" value="1"/>
</dbReference>
<protein>
    <recommendedName>
        <fullName evidence="4">Reverse transcriptase</fullName>
    </recommendedName>
</protein>
<feature type="region of interest" description="Disordered" evidence="1">
    <location>
        <begin position="198"/>
        <end position="219"/>
    </location>
</feature>
<dbReference type="PANTHER" id="PTHR33050:SF7">
    <property type="entry name" value="RIBONUCLEASE H"/>
    <property type="match status" value="1"/>
</dbReference>
<evidence type="ECO:0000313" key="3">
    <source>
        <dbReference type="Proteomes" id="UP001178507"/>
    </source>
</evidence>
<dbReference type="SUPFAM" id="SSF56672">
    <property type="entry name" value="DNA/RNA polymerases"/>
    <property type="match status" value="1"/>
</dbReference>
<accession>A0AA36MK88</accession>
<keyword evidence="3" id="KW-1185">Reference proteome</keyword>
<organism evidence="2 3">
    <name type="scientific">Effrenium voratum</name>
    <dbReference type="NCBI Taxonomy" id="2562239"/>
    <lineage>
        <taxon>Eukaryota</taxon>
        <taxon>Sar</taxon>
        <taxon>Alveolata</taxon>
        <taxon>Dinophyceae</taxon>
        <taxon>Suessiales</taxon>
        <taxon>Symbiodiniaceae</taxon>
        <taxon>Effrenium</taxon>
    </lineage>
</organism>
<name>A0AA36MK88_9DINO</name>
<dbReference type="InterPro" id="IPR043502">
    <property type="entry name" value="DNA/RNA_pol_sf"/>
</dbReference>
<dbReference type="Proteomes" id="UP001178507">
    <property type="component" value="Unassembled WGS sequence"/>
</dbReference>
<feature type="compositionally biased region" description="Polar residues" evidence="1">
    <location>
        <begin position="208"/>
        <end position="219"/>
    </location>
</feature>
<evidence type="ECO:0000256" key="1">
    <source>
        <dbReference type="SAM" id="MobiDB-lite"/>
    </source>
</evidence>
<comment type="caution">
    <text evidence="2">The sequence shown here is derived from an EMBL/GenBank/DDBJ whole genome shotgun (WGS) entry which is preliminary data.</text>
</comment>